<evidence type="ECO:0000313" key="1">
    <source>
        <dbReference type="EMBL" id="KKL52360.1"/>
    </source>
</evidence>
<organism evidence="1">
    <name type="scientific">marine sediment metagenome</name>
    <dbReference type="NCBI Taxonomy" id="412755"/>
    <lineage>
        <taxon>unclassified sequences</taxon>
        <taxon>metagenomes</taxon>
        <taxon>ecological metagenomes</taxon>
    </lineage>
</organism>
<dbReference type="EMBL" id="LAZR01031922">
    <property type="protein sequence ID" value="KKL52360.1"/>
    <property type="molecule type" value="Genomic_DNA"/>
</dbReference>
<sequence length="78" mass="9153">MKFSGIFIHGIISKLKKLNGIINNKQFINISMQIVHFIHGIESGYKICCIISFLKDYDYNVPHIEHVLCYKHYKKVLN</sequence>
<name>A0A0F9F567_9ZZZZ</name>
<accession>A0A0F9F567</accession>
<proteinExistence type="predicted"/>
<comment type="caution">
    <text evidence="1">The sequence shown here is derived from an EMBL/GenBank/DDBJ whole genome shotgun (WGS) entry which is preliminary data.</text>
</comment>
<gene>
    <name evidence="1" type="ORF">LCGC14_2286240</name>
</gene>
<protein>
    <submittedName>
        <fullName evidence="1">Uncharacterized protein</fullName>
    </submittedName>
</protein>
<reference evidence="1" key="1">
    <citation type="journal article" date="2015" name="Nature">
        <title>Complex archaea that bridge the gap between prokaryotes and eukaryotes.</title>
        <authorList>
            <person name="Spang A."/>
            <person name="Saw J.H."/>
            <person name="Jorgensen S.L."/>
            <person name="Zaremba-Niedzwiedzka K."/>
            <person name="Martijn J."/>
            <person name="Lind A.E."/>
            <person name="van Eijk R."/>
            <person name="Schleper C."/>
            <person name="Guy L."/>
            <person name="Ettema T.J."/>
        </authorList>
    </citation>
    <scope>NUCLEOTIDE SEQUENCE</scope>
</reference>
<dbReference type="AlphaFoldDB" id="A0A0F9F567"/>